<reference evidence="7" key="1">
    <citation type="submission" date="2016-09" db="EMBL/GenBank/DDBJ databases">
        <authorList>
            <person name="Varghese N."/>
            <person name="Submissions S."/>
        </authorList>
    </citation>
    <scope>NUCLEOTIDE SEQUENCE [LARGE SCALE GENOMIC DNA]</scope>
    <source>
        <strain evidence="7">ANC 4466</strain>
    </source>
</reference>
<sequence length="218" mass="25148">MNDETLVKEIAAQLRNPQGSKGIEMAEMMNQTNIAMTLHSIACLDLKQHQSILELGHGNCGHLAHLLAQQDELHYTGLEISALMQQEAIRLNQSFITQQHAEFLLYDGLKLNFSAQQFDRIFSVNTLYFWQQPVALLNELYRVLKPHGLLNLTFAQKDFMQQLPFTQYDFELYDLEKLEHLVGQTAFQIKTYSTQQDVVKSKMGDLVKREFITVTLKK</sequence>
<dbReference type="GO" id="GO:0032259">
    <property type="term" value="P:methylation"/>
    <property type="evidence" value="ECO:0007669"/>
    <property type="project" value="UniProtKB-KW"/>
</dbReference>
<proteinExistence type="predicted"/>
<evidence type="ECO:0000256" key="4">
    <source>
        <dbReference type="ARBA" id="ARBA00025707"/>
    </source>
</evidence>
<keyword evidence="3 6" id="KW-0808">Transferase</keyword>
<name>A0A240EEH4_9GAMM</name>
<dbReference type="Pfam" id="PF08241">
    <property type="entry name" value="Methyltransf_11"/>
    <property type="match status" value="1"/>
</dbReference>
<dbReference type="EMBL" id="OANT01000010">
    <property type="protein sequence ID" value="SNX46330.1"/>
    <property type="molecule type" value="Genomic_DNA"/>
</dbReference>
<dbReference type="PANTHER" id="PTHR44307:SF2">
    <property type="entry name" value="PHOSPHOETHANOLAMINE METHYLTRANSFERASE ISOFORM X1"/>
    <property type="match status" value="1"/>
</dbReference>
<evidence type="ECO:0000256" key="2">
    <source>
        <dbReference type="ARBA" id="ARBA00022603"/>
    </source>
</evidence>
<evidence type="ECO:0000256" key="1">
    <source>
        <dbReference type="ARBA" id="ARBA00005189"/>
    </source>
</evidence>
<dbReference type="InterPro" id="IPR029063">
    <property type="entry name" value="SAM-dependent_MTases_sf"/>
</dbReference>
<comment type="pathway">
    <text evidence="4">Phospholipid metabolism.</text>
</comment>
<dbReference type="Proteomes" id="UP000219042">
    <property type="component" value="Unassembled WGS sequence"/>
</dbReference>
<evidence type="ECO:0000313" key="6">
    <source>
        <dbReference type="EMBL" id="SNX46330.1"/>
    </source>
</evidence>
<dbReference type="SUPFAM" id="SSF53335">
    <property type="entry name" value="S-adenosyl-L-methionine-dependent methyltransferases"/>
    <property type="match status" value="1"/>
</dbReference>
<feature type="domain" description="Methyltransferase type 11" evidence="5">
    <location>
        <begin position="53"/>
        <end position="150"/>
    </location>
</feature>
<comment type="pathway">
    <text evidence="1">Lipid metabolism.</text>
</comment>
<dbReference type="AlphaFoldDB" id="A0A240EEH4"/>
<protein>
    <submittedName>
        <fullName evidence="6">Methyltransferase domain-containing protein</fullName>
    </submittedName>
</protein>
<dbReference type="InterPro" id="IPR013216">
    <property type="entry name" value="Methyltransf_11"/>
</dbReference>
<keyword evidence="2 6" id="KW-0489">Methyltransferase</keyword>
<accession>A0A240EEH4</accession>
<evidence type="ECO:0000313" key="7">
    <source>
        <dbReference type="Proteomes" id="UP000219042"/>
    </source>
</evidence>
<dbReference type="Gene3D" id="3.40.50.150">
    <property type="entry name" value="Vaccinia Virus protein VP39"/>
    <property type="match status" value="1"/>
</dbReference>
<organism evidence="6 7">
    <name type="scientific">Acinetobacter puyangensis</name>
    <dbReference type="NCBI Taxonomy" id="1096779"/>
    <lineage>
        <taxon>Bacteria</taxon>
        <taxon>Pseudomonadati</taxon>
        <taxon>Pseudomonadota</taxon>
        <taxon>Gammaproteobacteria</taxon>
        <taxon>Moraxellales</taxon>
        <taxon>Moraxellaceae</taxon>
        <taxon>Acinetobacter</taxon>
    </lineage>
</organism>
<dbReference type="GO" id="GO:0008757">
    <property type="term" value="F:S-adenosylmethionine-dependent methyltransferase activity"/>
    <property type="evidence" value="ECO:0007669"/>
    <property type="project" value="InterPro"/>
</dbReference>
<evidence type="ECO:0000259" key="5">
    <source>
        <dbReference type="Pfam" id="PF08241"/>
    </source>
</evidence>
<evidence type="ECO:0000256" key="3">
    <source>
        <dbReference type="ARBA" id="ARBA00022679"/>
    </source>
</evidence>
<dbReference type="RefSeq" id="WP_097080098.1">
    <property type="nucleotide sequence ID" value="NZ_BAABHT010000017.1"/>
</dbReference>
<keyword evidence="7" id="KW-1185">Reference proteome</keyword>
<dbReference type="PANTHER" id="PTHR44307">
    <property type="entry name" value="PHOSPHOETHANOLAMINE METHYLTRANSFERASE"/>
    <property type="match status" value="1"/>
</dbReference>
<dbReference type="OrthoDB" id="9760689at2"/>
<dbReference type="CDD" id="cd02440">
    <property type="entry name" value="AdoMet_MTases"/>
    <property type="match status" value="1"/>
</dbReference>
<gene>
    <name evidence="6" type="ORF">SAMN05421731_11077</name>
</gene>